<dbReference type="Pfam" id="PF13715">
    <property type="entry name" value="CarbopepD_reg_2"/>
    <property type="match status" value="1"/>
</dbReference>
<keyword evidence="3" id="KW-1185">Reference proteome</keyword>
<dbReference type="Proteomes" id="UP001501436">
    <property type="component" value="Unassembled WGS sequence"/>
</dbReference>
<evidence type="ECO:0000313" key="3">
    <source>
        <dbReference type="Proteomes" id="UP001501436"/>
    </source>
</evidence>
<dbReference type="SUPFAM" id="SSF49464">
    <property type="entry name" value="Carboxypeptidase regulatory domain-like"/>
    <property type="match status" value="1"/>
</dbReference>
<organism evidence="2 3">
    <name type="scientific">Mucilaginibacter defluvii</name>
    <dbReference type="NCBI Taxonomy" id="1196019"/>
    <lineage>
        <taxon>Bacteria</taxon>
        <taxon>Pseudomonadati</taxon>
        <taxon>Bacteroidota</taxon>
        <taxon>Sphingobacteriia</taxon>
        <taxon>Sphingobacteriales</taxon>
        <taxon>Sphingobacteriaceae</taxon>
        <taxon>Mucilaginibacter</taxon>
    </lineage>
</organism>
<keyword evidence="1" id="KW-0732">Signal</keyword>
<dbReference type="InterPro" id="IPR008969">
    <property type="entry name" value="CarboxyPept-like_regulatory"/>
</dbReference>
<reference evidence="3" key="1">
    <citation type="journal article" date="2019" name="Int. J. Syst. Evol. Microbiol.">
        <title>The Global Catalogue of Microorganisms (GCM) 10K type strain sequencing project: providing services to taxonomists for standard genome sequencing and annotation.</title>
        <authorList>
            <consortium name="The Broad Institute Genomics Platform"/>
            <consortium name="The Broad Institute Genome Sequencing Center for Infectious Disease"/>
            <person name="Wu L."/>
            <person name="Ma J."/>
        </authorList>
    </citation>
    <scope>NUCLEOTIDE SEQUENCE [LARGE SCALE GENOMIC DNA]</scope>
    <source>
        <strain evidence="3">JCM 18283</strain>
    </source>
</reference>
<dbReference type="RefSeq" id="WP_345332101.1">
    <property type="nucleotide sequence ID" value="NZ_BAABJI010000002.1"/>
</dbReference>
<evidence type="ECO:0000313" key="2">
    <source>
        <dbReference type="EMBL" id="GAA4923839.1"/>
    </source>
</evidence>
<dbReference type="Gene3D" id="2.60.40.1120">
    <property type="entry name" value="Carboxypeptidase-like, regulatory domain"/>
    <property type="match status" value="1"/>
</dbReference>
<protein>
    <submittedName>
        <fullName evidence="2">DUF5686 and carboxypeptidase-like regulatory domain-containing protein</fullName>
    </submittedName>
</protein>
<proteinExistence type="predicted"/>
<sequence>MNILIKVNKKLSLLALFMLLTVTAFAQNTVVQGTVRDAKTKETLPYVSIAVVGASQGVNTDMNGHYKITVNGTYTQLQASYVGYRTVMKNILPGREQTIDIVMGNDAKLLTEVVVKGGKKKKYTNKNNPAVELIRKVIANKDKNRSEAYDFTQYKQYEKMFFSLSNLSDKFKNRKMFRNYQFLFQEQDSTAIGGKNLLPMYMEEKLSDNFYRKDPESKKQVVTAHKQVKFDENFIDNEGLQQYFNRMYQDIEIYDNNISLLSNQILSPIANSAPAFYKFFITDTLKDQSPQLVELSFTPRNTTDMLFEGRLYVTLDGNYAVENAVLTVNKNINLNFVRKMMATLSFEKNPDGRYHLSGSDLKMDFGINKNKGGGIFGQRTVTIQDFTVNQPLPKTTYEGSAVVFAKDAEEKSDMFWQSNRLDTLSIQQRDIYKNIDSLQTIPSFKRTMDLITLFIAGYKNFGPFEVGPVNTFYSFNPVEGFRLRLGGRTTTALSERYYFETYGAYGFKDEKFKYFLSATYSLNNKSIYRFPQNYIRASFQHDTKIPGQELQFVQESSFLLSFKRGNNDMWLYNDIFRLDYVHEFRNHFSYNLGFKTWSQSPAGALYFQNTVNGQPNNIRTLKTTELSLQLRYAPYEKFYQGKLYRTPIPDKYPIFTLQYNQGVKDLFGGDYNYQSITANITKRFYWSQFGYTDIGLEGNNIFGQAPFPLLDIHRANQSYAFQFQSYNLMNFLEFVSDHYAAINIDHSFNGFIFNKVPLLKKLKWREVIDFKSLWGGIRNENNPALNPQLYNFPISTETGAPITYSLNNGPYMEGSVGISNIFKILRVDYVKRFSYLDHPGIAKNGVRFFVKFDF</sequence>
<name>A0ABP9G325_9SPHI</name>
<feature type="chain" id="PRO_5045399310" evidence="1">
    <location>
        <begin position="27"/>
        <end position="854"/>
    </location>
</feature>
<dbReference type="EMBL" id="BAABJI010000002">
    <property type="protein sequence ID" value="GAA4923839.1"/>
    <property type="molecule type" value="Genomic_DNA"/>
</dbReference>
<dbReference type="Pfam" id="PF18939">
    <property type="entry name" value="DUF5686"/>
    <property type="match status" value="1"/>
</dbReference>
<feature type="signal peptide" evidence="1">
    <location>
        <begin position="1"/>
        <end position="26"/>
    </location>
</feature>
<accession>A0ABP9G325</accession>
<comment type="caution">
    <text evidence="2">The sequence shown here is derived from an EMBL/GenBank/DDBJ whole genome shotgun (WGS) entry which is preliminary data.</text>
</comment>
<evidence type="ECO:0000256" key="1">
    <source>
        <dbReference type="SAM" id="SignalP"/>
    </source>
</evidence>
<dbReference type="InterPro" id="IPR043741">
    <property type="entry name" value="DUF5686"/>
</dbReference>
<gene>
    <name evidence="2" type="ORF">GCM10023313_30190</name>
</gene>